<dbReference type="PANTHER" id="PTHR11405:SF53">
    <property type="entry name" value="CARBAMOYL-PHOSPHATE SYNTHASE [AMMONIA], MITOCHONDRIAL"/>
    <property type="match status" value="1"/>
</dbReference>
<feature type="domain" description="MGS-like" evidence="15">
    <location>
        <begin position="926"/>
        <end position="1052"/>
    </location>
</feature>
<comment type="catalytic activity">
    <reaction evidence="12">
        <text>hydrogencarbonate + L-glutamine + 2 ATP + H2O = carbamoyl phosphate + L-glutamate + 2 ADP + phosphate + 2 H(+)</text>
        <dbReference type="Rhea" id="RHEA:18633"/>
        <dbReference type="ChEBI" id="CHEBI:15377"/>
        <dbReference type="ChEBI" id="CHEBI:15378"/>
        <dbReference type="ChEBI" id="CHEBI:17544"/>
        <dbReference type="ChEBI" id="CHEBI:29985"/>
        <dbReference type="ChEBI" id="CHEBI:30616"/>
        <dbReference type="ChEBI" id="CHEBI:43474"/>
        <dbReference type="ChEBI" id="CHEBI:58228"/>
        <dbReference type="ChEBI" id="CHEBI:58359"/>
        <dbReference type="ChEBI" id="CHEBI:456216"/>
        <dbReference type="EC" id="6.3.5.5"/>
    </reaction>
</comment>
<dbReference type="InterPro" id="IPR011607">
    <property type="entry name" value="MGS-like_dom"/>
</dbReference>
<evidence type="ECO:0000259" key="15">
    <source>
        <dbReference type="PROSITE" id="PS51855"/>
    </source>
</evidence>
<evidence type="ECO:0000256" key="4">
    <source>
        <dbReference type="ARBA" id="ARBA00022598"/>
    </source>
</evidence>
<feature type="domain" description="ATP-grasp" evidence="14">
    <location>
        <begin position="129"/>
        <end position="323"/>
    </location>
</feature>
<keyword evidence="17" id="KW-1185">Reference proteome</keyword>
<evidence type="ECO:0000256" key="13">
    <source>
        <dbReference type="PROSITE-ProRule" id="PRU00409"/>
    </source>
</evidence>
<evidence type="ECO:0000256" key="8">
    <source>
        <dbReference type="ARBA" id="ARBA00022741"/>
    </source>
</evidence>
<dbReference type="GO" id="GO:0006541">
    <property type="term" value="P:glutamine metabolic process"/>
    <property type="evidence" value="ECO:0007669"/>
    <property type="project" value="TreeGrafter"/>
</dbReference>
<keyword evidence="7" id="KW-0677">Repeat</keyword>
<keyword evidence="5" id="KW-0028">Amino-acid biosynthesis</keyword>
<dbReference type="Pfam" id="PF02786">
    <property type="entry name" value="CPSase_L_D2"/>
    <property type="match status" value="2"/>
</dbReference>
<dbReference type="GO" id="GO:0005737">
    <property type="term" value="C:cytoplasm"/>
    <property type="evidence" value="ECO:0007669"/>
    <property type="project" value="TreeGrafter"/>
</dbReference>
<dbReference type="InterPro" id="IPR005480">
    <property type="entry name" value="CPSase_lsu_oligo"/>
</dbReference>
<dbReference type="SUPFAM" id="SSF48108">
    <property type="entry name" value="Carbamoyl phosphate synthetase, large subunit connection domain"/>
    <property type="match status" value="1"/>
</dbReference>
<feature type="domain" description="ATP-grasp" evidence="14">
    <location>
        <begin position="667"/>
        <end position="857"/>
    </location>
</feature>
<dbReference type="Gene3D" id="1.10.1030.10">
    <property type="entry name" value="Carbamoyl-phosphate synthetase, large subunit oligomerisation domain"/>
    <property type="match status" value="1"/>
</dbReference>
<evidence type="ECO:0000256" key="7">
    <source>
        <dbReference type="ARBA" id="ARBA00022737"/>
    </source>
</evidence>
<comment type="similarity">
    <text evidence="2">Belongs to the CarB family.</text>
</comment>
<protein>
    <submittedName>
        <fullName evidence="16">Carbamoyl-phosphate synthase large subunit</fullName>
        <ecNumber evidence="16">6.3.5.5</ecNumber>
    </submittedName>
</protein>
<proteinExistence type="inferred from homology"/>
<dbReference type="Gene3D" id="3.30.470.20">
    <property type="entry name" value="ATP-grasp fold, B domain"/>
    <property type="match status" value="2"/>
</dbReference>
<dbReference type="Pfam" id="PF02787">
    <property type="entry name" value="CPSase_L_D3"/>
    <property type="match status" value="1"/>
</dbReference>
<dbReference type="GO" id="GO:0046872">
    <property type="term" value="F:metal ion binding"/>
    <property type="evidence" value="ECO:0007669"/>
    <property type="project" value="UniProtKB-KW"/>
</dbReference>
<dbReference type="InterPro" id="IPR005479">
    <property type="entry name" value="CPAse_ATP-bd"/>
</dbReference>
<accession>A0A9Q7EYM5</accession>
<dbReference type="FunFam" id="3.30.470.20:FF:000026">
    <property type="entry name" value="Carbamoyl-phosphate synthase large chain"/>
    <property type="match status" value="2"/>
</dbReference>
<evidence type="ECO:0000259" key="14">
    <source>
        <dbReference type="PROSITE" id="PS50975"/>
    </source>
</evidence>
<evidence type="ECO:0000256" key="2">
    <source>
        <dbReference type="ARBA" id="ARBA00009799"/>
    </source>
</evidence>
<reference evidence="17" key="1">
    <citation type="submission" date="2021-04" db="EMBL/GenBank/DDBJ databases">
        <title>A novel Synergistetes isolate from a pyrite-forming mixed culture.</title>
        <authorList>
            <person name="Bunk B."/>
            <person name="Sproer C."/>
            <person name="Spring S."/>
            <person name="Pester M."/>
        </authorList>
    </citation>
    <scope>NUCLEOTIDE SEQUENCE [LARGE SCALE GENOMIC DNA]</scope>
    <source>
        <strain evidence="17">J.5.4.2-T.3.5.2</strain>
    </source>
</reference>
<dbReference type="GO" id="GO:0004087">
    <property type="term" value="F:carbamoyl-phosphate synthase (ammonia) activity"/>
    <property type="evidence" value="ECO:0007669"/>
    <property type="project" value="UniProtKB-EC"/>
</dbReference>
<dbReference type="SMART" id="SM01096">
    <property type="entry name" value="CPSase_L_D3"/>
    <property type="match status" value="1"/>
</dbReference>
<dbReference type="PROSITE" id="PS00866">
    <property type="entry name" value="CPSASE_1"/>
    <property type="match status" value="1"/>
</dbReference>
<evidence type="ECO:0000256" key="11">
    <source>
        <dbReference type="ARBA" id="ARBA00047359"/>
    </source>
</evidence>
<evidence type="ECO:0000313" key="16">
    <source>
        <dbReference type="EMBL" id="QTX33670.1"/>
    </source>
</evidence>
<dbReference type="KEGG" id="aram:KAR29_04030"/>
<dbReference type="GO" id="GO:0005524">
    <property type="term" value="F:ATP binding"/>
    <property type="evidence" value="ECO:0007669"/>
    <property type="project" value="UniProtKB-UniRule"/>
</dbReference>
<dbReference type="PANTHER" id="PTHR11405">
    <property type="entry name" value="CARBAMOYLTRANSFERASE FAMILY MEMBER"/>
    <property type="match status" value="1"/>
</dbReference>
<dbReference type="Gene3D" id="3.40.50.20">
    <property type="match status" value="2"/>
</dbReference>
<dbReference type="InterPro" id="IPR011761">
    <property type="entry name" value="ATP-grasp"/>
</dbReference>
<dbReference type="EC" id="6.3.5.5" evidence="16"/>
<evidence type="ECO:0000256" key="10">
    <source>
        <dbReference type="ARBA" id="ARBA00023211"/>
    </source>
</evidence>
<dbReference type="PROSITE" id="PS50975">
    <property type="entry name" value="ATP_GRASP"/>
    <property type="match status" value="2"/>
</dbReference>
<keyword evidence="8 13" id="KW-0547">Nucleotide-binding</keyword>
<dbReference type="InterPro" id="IPR036914">
    <property type="entry name" value="MGS-like_dom_sf"/>
</dbReference>
<dbReference type="Pfam" id="PF25596">
    <property type="entry name" value="CPSase_L_D1"/>
    <property type="match status" value="2"/>
</dbReference>
<dbReference type="AlphaFoldDB" id="A0A9Q7EYM5"/>
<evidence type="ECO:0000256" key="9">
    <source>
        <dbReference type="ARBA" id="ARBA00022840"/>
    </source>
</evidence>
<gene>
    <name evidence="16" type="primary">carB</name>
    <name evidence="16" type="ORF">KAR29_04030</name>
</gene>
<keyword evidence="10" id="KW-0464">Manganese</keyword>
<dbReference type="GO" id="GO:0006526">
    <property type="term" value="P:L-arginine biosynthetic process"/>
    <property type="evidence" value="ECO:0007669"/>
    <property type="project" value="UniProtKB-KW"/>
</dbReference>
<dbReference type="NCBIfam" id="NF003671">
    <property type="entry name" value="PRK05294.1"/>
    <property type="match status" value="1"/>
</dbReference>
<evidence type="ECO:0000313" key="17">
    <source>
        <dbReference type="Proteomes" id="UP000671879"/>
    </source>
</evidence>
<dbReference type="NCBIfam" id="NF009455">
    <property type="entry name" value="PRK12815.1"/>
    <property type="match status" value="1"/>
</dbReference>
<dbReference type="PRINTS" id="PR00098">
    <property type="entry name" value="CPSASE"/>
</dbReference>
<keyword evidence="4 16" id="KW-0436">Ligase</keyword>
<evidence type="ECO:0000256" key="1">
    <source>
        <dbReference type="ARBA" id="ARBA00005077"/>
    </source>
</evidence>
<dbReference type="SUPFAM" id="SSF52440">
    <property type="entry name" value="PreATP-grasp domain"/>
    <property type="match status" value="2"/>
</dbReference>
<dbReference type="Proteomes" id="UP000671879">
    <property type="component" value="Chromosome"/>
</dbReference>
<name>A0A9Q7EYM5_9BACT</name>
<dbReference type="InterPro" id="IPR005483">
    <property type="entry name" value="CPSase_dom"/>
</dbReference>
<dbReference type="SMART" id="SM01209">
    <property type="entry name" value="GARS_A"/>
    <property type="match status" value="1"/>
</dbReference>
<organism evidence="16 17">
    <name type="scientific">Aminithiophilus ramosus</name>
    <dbReference type="NCBI Taxonomy" id="3029084"/>
    <lineage>
        <taxon>Bacteria</taxon>
        <taxon>Thermotogati</taxon>
        <taxon>Synergistota</taxon>
        <taxon>Synergistia</taxon>
        <taxon>Synergistales</taxon>
        <taxon>Aminithiophilaceae</taxon>
        <taxon>Aminithiophilus</taxon>
    </lineage>
</organism>
<dbReference type="InterPro" id="IPR058047">
    <property type="entry name" value="CPSase_preATP-grasp"/>
</dbReference>
<dbReference type="PROSITE" id="PS51855">
    <property type="entry name" value="MGS"/>
    <property type="match status" value="1"/>
</dbReference>
<comment type="catalytic activity">
    <reaction evidence="11">
        <text>hydrogencarbonate + NH4(+) + 2 ATP = carbamoyl phosphate + 2 ADP + phosphate + 2 H(+)</text>
        <dbReference type="Rhea" id="RHEA:18029"/>
        <dbReference type="ChEBI" id="CHEBI:15378"/>
        <dbReference type="ChEBI" id="CHEBI:17544"/>
        <dbReference type="ChEBI" id="CHEBI:28938"/>
        <dbReference type="ChEBI" id="CHEBI:30616"/>
        <dbReference type="ChEBI" id="CHEBI:43474"/>
        <dbReference type="ChEBI" id="CHEBI:58228"/>
        <dbReference type="ChEBI" id="CHEBI:456216"/>
        <dbReference type="EC" id="6.3.4.16"/>
    </reaction>
</comment>
<keyword evidence="6" id="KW-0479">Metal-binding</keyword>
<evidence type="ECO:0000256" key="5">
    <source>
        <dbReference type="ARBA" id="ARBA00022605"/>
    </source>
</evidence>
<dbReference type="PROSITE" id="PS00867">
    <property type="entry name" value="CPSASE_2"/>
    <property type="match status" value="2"/>
</dbReference>
<keyword evidence="3" id="KW-0055">Arginine biosynthesis</keyword>
<dbReference type="Gene3D" id="3.40.50.1380">
    <property type="entry name" value="Methylglyoxal synthase-like domain"/>
    <property type="match status" value="1"/>
</dbReference>
<dbReference type="InterPro" id="IPR006275">
    <property type="entry name" value="CPSase_lsu"/>
</dbReference>
<dbReference type="Pfam" id="PF02142">
    <property type="entry name" value="MGS"/>
    <property type="match status" value="1"/>
</dbReference>
<dbReference type="SMART" id="SM00851">
    <property type="entry name" value="MGS"/>
    <property type="match status" value="1"/>
</dbReference>
<comment type="pathway">
    <text evidence="1">Amino-acid biosynthesis; L-arginine biosynthesis; carbamoyl phosphate from bicarbonate: step 1/1.</text>
</comment>
<dbReference type="SUPFAM" id="SSF56059">
    <property type="entry name" value="Glutathione synthetase ATP-binding domain-like"/>
    <property type="match status" value="2"/>
</dbReference>
<sequence length="1052" mass="112362">MEAMTILVLGSGPIRIGQAAEFDYSGSQACRTLKEEGHRVILLNSNPATIQTDLGLADVVYLRPLTADVVEDVLREQRPQGVIATLGGQTALNLLVELDGKGLWERYGVKVLGTSVDSVRRSEGRLSFRDVLTELGEPVVESAYAASVDEALAFAAEASFPLVVRPDYTLGGTGGGVARDGGELARIAREGLAASPVGRVLVERYLEGWREIEVEVVRDGWGNALAVCSMENFDGMGIHTGDSIVVAPVLTLTDGQWQRLRSSALRIVEGLAIEGACNVQFAFSPDGSDYAVIEVNPRASRSSALASKATGYPIARMAARIALGQSLAEMANPVTGQGSALAEPVLDYVVVKFPRWPFDRFPQASGGLGTRMKSTGEVMALGLHFNQALQKALRSLELPFGLRDPLLASFGDGALMASVERADHRRLWAFLELLRRGRDPKELADRGGVHPFFLFELGRLVDVERRLALEGLEDSLLRQAKYEGFSDEDVARCVSLPAGEVEARRKALGLERAFREVDGCAGETPTHTGYYYGVFGAGGDVVPADDRPSALVLGSGPIRIGQGIEFDYCCVKAAMALRKGGLRALMVNNNPETVSTDHDLSDGLYFEPLTVEDVLPVIERERPLGVLAAFGGQSALKLGLALERRGVALLGTTGDVIRSAEDRGLFSSLLDDLGILQPPGVAAESPDEARQAARSLGYPLMVRPSFVIGGVAMRLCFDERDFEEIVDLAFSAEKGQSVLIDRFLQGREFEVDALCDGEDVFLPGIFEHLEPAGIHSGDSMALFPDMSLTAAQRREMVETVQALSAALGVKGLMNVQFVLHEGRLYVIEANPRASRTVPIAAKLTGIPLVEMAVRLALGVPFSDLGLKGGLHDHQGPRGVKVPVFSTEKLPGVDAQGGVRMQSTGEALGLGDCISGALMEALAGAGWKIPRKGRLLLSLADRAKHQAPALAAAFSALGWELEATAGTAALLSRWGLAVSSVEKGTSLVEAMAERRWDLVVNVPGEHPETISDGFRLRRAAVESSILCLHTVETASALAVALAATEKGRTGRAL</sequence>
<dbReference type="EMBL" id="CP072943">
    <property type="protein sequence ID" value="QTX33670.1"/>
    <property type="molecule type" value="Genomic_DNA"/>
</dbReference>
<dbReference type="GO" id="GO:0004088">
    <property type="term" value="F:carbamoyl-phosphate synthase (glutamine-hydrolyzing) activity"/>
    <property type="evidence" value="ECO:0007669"/>
    <property type="project" value="UniProtKB-EC"/>
</dbReference>
<evidence type="ECO:0000256" key="3">
    <source>
        <dbReference type="ARBA" id="ARBA00022571"/>
    </source>
</evidence>
<dbReference type="InterPro" id="IPR016185">
    <property type="entry name" value="PreATP-grasp_dom_sf"/>
</dbReference>
<evidence type="ECO:0000256" key="6">
    <source>
        <dbReference type="ARBA" id="ARBA00022723"/>
    </source>
</evidence>
<evidence type="ECO:0000256" key="12">
    <source>
        <dbReference type="ARBA" id="ARBA00048816"/>
    </source>
</evidence>
<dbReference type="InterPro" id="IPR036897">
    <property type="entry name" value="CarbamoylP_synth_lsu_oligo_sf"/>
</dbReference>
<dbReference type="NCBIfam" id="TIGR01369">
    <property type="entry name" value="CPSaseII_lrg"/>
    <property type="match status" value="1"/>
</dbReference>
<dbReference type="FunFam" id="3.40.50.20:FF:000001">
    <property type="entry name" value="Carbamoyl-phosphate synthase large chain"/>
    <property type="match status" value="2"/>
</dbReference>
<dbReference type="SUPFAM" id="SSF52335">
    <property type="entry name" value="Methylglyoxal synthase-like"/>
    <property type="match status" value="1"/>
</dbReference>
<keyword evidence="9 13" id="KW-0067">ATP-binding</keyword>